<feature type="region of interest" description="Disordered" evidence="10">
    <location>
        <begin position="1"/>
        <end position="34"/>
    </location>
</feature>
<evidence type="ECO:0000256" key="5">
    <source>
        <dbReference type="ARBA" id="ARBA00022670"/>
    </source>
</evidence>
<dbReference type="InterPro" id="IPR019533">
    <property type="entry name" value="Peptidase_S26"/>
</dbReference>
<sequence>MKENDNAMDSNDTSNSYDDVASTTDVDKSEDNNKNDSPLEKGFLVFFTAKGGFFREWVIPIIAAIGIALLINKFLVYNVYIPSESMVPTLNVGDKLMVTRVYDTSKIQRGDIIVFYSEELDEILIKRAIGLPGDHIVIHNGIVNINGEDIKEDYVKNNEKLNKVLEFDVPENKFFFLGDNRSRSNDARRWINPYIDASNIQGKARIKFYPFKDFGRLT</sequence>
<dbReference type="NCBIfam" id="TIGR02227">
    <property type="entry name" value="sigpep_I_bact"/>
    <property type="match status" value="1"/>
</dbReference>
<evidence type="ECO:0000256" key="2">
    <source>
        <dbReference type="ARBA" id="ARBA00004401"/>
    </source>
</evidence>
<dbReference type="PROSITE" id="PS00760">
    <property type="entry name" value="SPASE_I_2"/>
    <property type="match status" value="1"/>
</dbReference>
<organism evidence="12 13">
    <name type="scientific">Clostridium chromiireducens</name>
    <dbReference type="NCBI Taxonomy" id="225345"/>
    <lineage>
        <taxon>Bacteria</taxon>
        <taxon>Bacillati</taxon>
        <taxon>Bacillota</taxon>
        <taxon>Clostridia</taxon>
        <taxon>Eubacteriales</taxon>
        <taxon>Clostridiaceae</taxon>
        <taxon>Clostridium</taxon>
    </lineage>
</organism>
<keyword evidence="8" id="KW-0812">Transmembrane</keyword>
<dbReference type="RefSeq" id="WP_079438039.1">
    <property type="nucleotide sequence ID" value="NZ_MZGT01000004.1"/>
</dbReference>
<dbReference type="GO" id="GO:0005886">
    <property type="term" value="C:plasma membrane"/>
    <property type="evidence" value="ECO:0007669"/>
    <property type="project" value="UniProtKB-SubCell"/>
</dbReference>
<comment type="caution">
    <text evidence="12">The sequence shown here is derived from an EMBL/GenBank/DDBJ whole genome shotgun (WGS) entry which is preliminary data.</text>
</comment>
<dbReference type="GO" id="GO:0009003">
    <property type="term" value="F:signal peptidase activity"/>
    <property type="evidence" value="ECO:0007669"/>
    <property type="project" value="UniProtKB-EC"/>
</dbReference>
<dbReference type="EC" id="3.4.21.89" evidence="4 8"/>
<evidence type="ECO:0000256" key="7">
    <source>
        <dbReference type="PIRSR" id="PIRSR600223-1"/>
    </source>
</evidence>
<dbReference type="PROSITE" id="PS00501">
    <property type="entry name" value="SPASE_I_1"/>
    <property type="match status" value="1"/>
</dbReference>
<comment type="similarity">
    <text evidence="3 9">Belongs to the peptidase S26 family.</text>
</comment>
<keyword evidence="6 8" id="KW-0378">Hydrolase</keyword>
<dbReference type="Pfam" id="PF10502">
    <property type="entry name" value="Peptidase_S26"/>
    <property type="match status" value="1"/>
</dbReference>
<evidence type="ECO:0000256" key="3">
    <source>
        <dbReference type="ARBA" id="ARBA00009370"/>
    </source>
</evidence>
<dbReference type="PANTHER" id="PTHR43390:SF1">
    <property type="entry name" value="CHLOROPLAST PROCESSING PEPTIDASE"/>
    <property type="match status" value="1"/>
</dbReference>
<comment type="subcellular location">
    <subcellularLocation>
        <location evidence="2">Cell membrane</location>
        <topology evidence="2">Single-pass type II membrane protein</topology>
    </subcellularLocation>
    <subcellularLocation>
        <location evidence="9">Membrane</location>
        <topology evidence="9">Single-pass type II membrane protein</topology>
    </subcellularLocation>
</comment>
<keyword evidence="5 8" id="KW-0645">Protease</keyword>
<evidence type="ECO:0000313" key="12">
    <source>
        <dbReference type="EMBL" id="OPJ65861.1"/>
    </source>
</evidence>
<reference evidence="12 13" key="1">
    <citation type="submission" date="2017-03" db="EMBL/GenBank/DDBJ databases">
        <title>Genome sequence of Clostridium chromiireducens DSM 23318.</title>
        <authorList>
            <person name="Poehlein A."/>
            <person name="Daniel R."/>
        </authorList>
    </citation>
    <scope>NUCLEOTIDE SEQUENCE [LARGE SCALE GENOMIC DNA]</scope>
    <source>
        <strain evidence="12 13">DSM 23318</strain>
    </source>
</reference>
<dbReference type="EMBL" id="MZGT01000004">
    <property type="protein sequence ID" value="OPJ65861.1"/>
    <property type="molecule type" value="Genomic_DNA"/>
</dbReference>
<keyword evidence="8" id="KW-0472">Membrane</keyword>
<feature type="active site" evidence="7">
    <location>
        <position position="85"/>
    </location>
</feature>
<dbReference type="PANTHER" id="PTHR43390">
    <property type="entry name" value="SIGNAL PEPTIDASE I"/>
    <property type="match status" value="1"/>
</dbReference>
<name>A0A1V4J0L4_9CLOT</name>
<evidence type="ECO:0000256" key="4">
    <source>
        <dbReference type="ARBA" id="ARBA00013208"/>
    </source>
</evidence>
<dbReference type="SUPFAM" id="SSF51306">
    <property type="entry name" value="LexA/Signal peptidase"/>
    <property type="match status" value="1"/>
</dbReference>
<accession>A0A1V4J0L4</accession>
<feature type="domain" description="Peptidase S26" evidence="11">
    <location>
        <begin position="55"/>
        <end position="208"/>
    </location>
</feature>
<feature type="compositionally biased region" description="Basic and acidic residues" evidence="10">
    <location>
        <begin position="25"/>
        <end position="34"/>
    </location>
</feature>
<dbReference type="CDD" id="cd06530">
    <property type="entry name" value="S26_SPase_I"/>
    <property type="match status" value="1"/>
</dbReference>
<dbReference type="Gene3D" id="2.10.109.10">
    <property type="entry name" value="Umud Fragment, subunit A"/>
    <property type="match status" value="1"/>
</dbReference>
<evidence type="ECO:0000256" key="10">
    <source>
        <dbReference type="SAM" id="MobiDB-lite"/>
    </source>
</evidence>
<keyword evidence="8" id="KW-1133">Transmembrane helix</keyword>
<dbReference type="PRINTS" id="PR00727">
    <property type="entry name" value="LEADERPTASE"/>
</dbReference>
<dbReference type="STRING" id="225345.CLCHR_04340"/>
<feature type="compositionally biased region" description="Polar residues" evidence="10">
    <location>
        <begin position="7"/>
        <end position="24"/>
    </location>
</feature>
<evidence type="ECO:0000256" key="1">
    <source>
        <dbReference type="ARBA" id="ARBA00000677"/>
    </source>
</evidence>
<evidence type="ECO:0000256" key="6">
    <source>
        <dbReference type="ARBA" id="ARBA00022801"/>
    </source>
</evidence>
<dbReference type="InterPro" id="IPR019756">
    <property type="entry name" value="Pept_S26A_signal_pept_1_Ser-AS"/>
</dbReference>
<dbReference type="Proteomes" id="UP000191056">
    <property type="component" value="Unassembled WGS sequence"/>
</dbReference>
<dbReference type="InterPro" id="IPR036286">
    <property type="entry name" value="LexA/Signal_pep-like_sf"/>
</dbReference>
<dbReference type="InterPro" id="IPR019757">
    <property type="entry name" value="Pept_S26A_signal_pept_1_Lys-AS"/>
</dbReference>
<evidence type="ECO:0000256" key="9">
    <source>
        <dbReference type="RuleBase" id="RU362042"/>
    </source>
</evidence>
<comment type="catalytic activity">
    <reaction evidence="1 8">
        <text>Cleavage of hydrophobic, N-terminal signal or leader sequences from secreted and periplasmic proteins.</text>
        <dbReference type="EC" id="3.4.21.89"/>
    </reaction>
</comment>
<proteinExistence type="inferred from homology"/>
<dbReference type="InterPro" id="IPR000223">
    <property type="entry name" value="Pept_S26A_signal_pept_1"/>
</dbReference>
<dbReference type="GO" id="GO:0006465">
    <property type="term" value="P:signal peptide processing"/>
    <property type="evidence" value="ECO:0007669"/>
    <property type="project" value="InterPro"/>
</dbReference>
<evidence type="ECO:0000313" key="13">
    <source>
        <dbReference type="Proteomes" id="UP000191056"/>
    </source>
</evidence>
<evidence type="ECO:0000259" key="11">
    <source>
        <dbReference type="Pfam" id="PF10502"/>
    </source>
</evidence>
<feature type="active site" evidence="7">
    <location>
        <position position="126"/>
    </location>
</feature>
<evidence type="ECO:0000256" key="8">
    <source>
        <dbReference type="RuleBase" id="RU003993"/>
    </source>
</evidence>
<gene>
    <name evidence="12" type="primary">sipP</name>
    <name evidence="12" type="ORF">CLCHR_04340</name>
</gene>
<dbReference type="AlphaFoldDB" id="A0A1V4J0L4"/>
<keyword evidence="13" id="KW-1185">Reference proteome</keyword>
<protein>
    <recommendedName>
        <fullName evidence="4 8">Signal peptidase I</fullName>
        <ecNumber evidence="4 8">3.4.21.89</ecNumber>
    </recommendedName>
</protein>
<dbReference type="OrthoDB" id="9802919at2"/>
<dbReference type="GO" id="GO:0004252">
    <property type="term" value="F:serine-type endopeptidase activity"/>
    <property type="evidence" value="ECO:0007669"/>
    <property type="project" value="InterPro"/>
</dbReference>
<feature type="transmembrane region" description="Helical" evidence="8">
    <location>
        <begin position="57"/>
        <end position="76"/>
    </location>
</feature>